<dbReference type="Pfam" id="PF05193">
    <property type="entry name" value="Peptidase_M16_C"/>
    <property type="match status" value="1"/>
</dbReference>
<dbReference type="InterPro" id="IPR011249">
    <property type="entry name" value="Metalloenz_LuxS/M16"/>
</dbReference>
<dbReference type="GO" id="GO:0046872">
    <property type="term" value="F:metal ion binding"/>
    <property type="evidence" value="ECO:0007669"/>
    <property type="project" value="InterPro"/>
</dbReference>
<dbReference type="Proteomes" id="UP000236333">
    <property type="component" value="Unassembled WGS sequence"/>
</dbReference>
<dbReference type="SUPFAM" id="SSF63411">
    <property type="entry name" value="LuxS/MPP-like metallohydrolase"/>
    <property type="match status" value="2"/>
</dbReference>
<organism evidence="3 4">
    <name type="scientific">Tetrabaena socialis</name>
    <dbReference type="NCBI Taxonomy" id="47790"/>
    <lineage>
        <taxon>Eukaryota</taxon>
        <taxon>Viridiplantae</taxon>
        <taxon>Chlorophyta</taxon>
        <taxon>core chlorophytes</taxon>
        <taxon>Chlorophyceae</taxon>
        <taxon>CS clade</taxon>
        <taxon>Chlamydomonadales</taxon>
        <taxon>Tetrabaenaceae</taxon>
        <taxon>Tetrabaena</taxon>
    </lineage>
</organism>
<evidence type="ECO:0000259" key="2">
    <source>
        <dbReference type="Pfam" id="PF05193"/>
    </source>
</evidence>
<comment type="caution">
    <text evidence="3">The sequence shown here is derived from an EMBL/GenBank/DDBJ whole genome shotgun (WGS) entry which is preliminary data.</text>
</comment>
<evidence type="ECO:0000313" key="3">
    <source>
        <dbReference type="EMBL" id="PNH03840.1"/>
    </source>
</evidence>
<feature type="domain" description="Peptidase M16 C-terminal" evidence="2">
    <location>
        <begin position="236"/>
        <end position="337"/>
    </location>
</feature>
<sequence length="429" mass="44169">MLRWHVYRALAEATSRAARSALATVLGAVLAATGALATPTPGALAAPPPAPRPSAIASALATFAAPASAAPEVLAAPSVSPASASAASAASVQGPASAPSAAPIRFTSPDDLGSLPPLPTEFPPLPELRLPKYTTATLRNGLRVFLLPDDEVPLVRATLLMRGGQYGSPADKVGTASLTSYVQRAGGSAQHPAPGLDERLEQLAASIELGAGPQATSADMQCLVEDVEEVMALFAEVASVLLAEPGVTLADPDTFALDVLGGVFNSFGGTLFDTLRSREGLAYSVSGAWDSPPDHPGLFVAGGQTSAPGDFLRSLRALLAAAAAEPPPAAELEAAKSETLNSFAFNFASNANQLQRILVYDLLGLPQDYLFRYFKGIEQVTRADVGRAAAAHLHPAFQAIVVVADREAAEPNLEAAGFRVLPMRLEDAA</sequence>
<evidence type="ECO:0000313" key="4">
    <source>
        <dbReference type="Proteomes" id="UP000236333"/>
    </source>
</evidence>
<gene>
    <name evidence="3" type="ORF">TSOC_010067</name>
</gene>
<dbReference type="EMBL" id="PGGS01000456">
    <property type="protein sequence ID" value="PNH03840.1"/>
    <property type="molecule type" value="Genomic_DNA"/>
</dbReference>
<dbReference type="PANTHER" id="PTHR11851">
    <property type="entry name" value="METALLOPROTEASE"/>
    <property type="match status" value="1"/>
</dbReference>
<dbReference type="InterPro" id="IPR007863">
    <property type="entry name" value="Peptidase_M16_C"/>
</dbReference>
<feature type="region of interest" description="Disordered" evidence="1">
    <location>
        <begin position="98"/>
        <end position="120"/>
    </location>
</feature>
<dbReference type="Gene3D" id="3.30.830.10">
    <property type="entry name" value="Metalloenzyme, LuxS/M16 peptidase-like"/>
    <property type="match status" value="1"/>
</dbReference>
<feature type="compositionally biased region" description="Low complexity" evidence="1">
    <location>
        <begin position="98"/>
        <end position="115"/>
    </location>
</feature>
<proteinExistence type="predicted"/>
<protein>
    <recommendedName>
        <fullName evidence="2">Peptidase M16 C-terminal domain-containing protein</fullName>
    </recommendedName>
</protein>
<dbReference type="PANTHER" id="PTHR11851:SF225">
    <property type="entry name" value="NON-PEPTIDASE HOMOLOG YMXG"/>
    <property type="match status" value="1"/>
</dbReference>
<reference evidence="3 4" key="1">
    <citation type="journal article" date="2017" name="Mol. Biol. Evol.">
        <title>The 4-celled Tetrabaena socialis nuclear genome reveals the essential components for genetic control of cell number at the origin of multicellularity in the volvocine lineage.</title>
        <authorList>
            <person name="Featherston J."/>
            <person name="Arakaki Y."/>
            <person name="Hanschen E.R."/>
            <person name="Ferris P.J."/>
            <person name="Michod R.E."/>
            <person name="Olson B.J.S.C."/>
            <person name="Nozaki H."/>
            <person name="Durand P.M."/>
        </authorList>
    </citation>
    <scope>NUCLEOTIDE SEQUENCE [LARGE SCALE GENOMIC DNA]</scope>
    <source>
        <strain evidence="3 4">NIES-571</strain>
    </source>
</reference>
<keyword evidence="4" id="KW-1185">Reference proteome</keyword>
<accession>A0A2J7ZUC8</accession>
<dbReference type="InterPro" id="IPR050361">
    <property type="entry name" value="MPP/UQCRC_Complex"/>
</dbReference>
<evidence type="ECO:0000256" key="1">
    <source>
        <dbReference type="SAM" id="MobiDB-lite"/>
    </source>
</evidence>
<dbReference type="OrthoDB" id="4365at2759"/>
<name>A0A2J7ZUC8_9CHLO</name>
<dbReference type="AlphaFoldDB" id="A0A2J7ZUC8"/>